<dbReference type="HOGENOM" id="CLU_1048123_0_0_2"/>
<evidence type="ECO:0000313" key="2">
    <source>
        <dbReference type="Proteomes" id="UP000033116"/>
    </source>
</evidence>
<dbReference type="PATRIC" id="fig|1434115.4.peg.1764"/>
<gene>
    <name evidence="1" type="ORF">MSMAP_1390</name>
</gene>
<accession>A0A0E3RBN2</accession>
<dbReference type="AlphaFoldDB" id="A0A0E3RBN2"/>
<proteinExistence type="predicted"/>
<protein>
    <submittedName>
        <fullName evidence="1">Uncharacterized protein</fullName>
    </submittedName>
</protein>
<dbReference type="RefSeq" id="WP_048043188.1">
    <property type="nucleotide sequence ID" value="NZ_CP009511.1"/>
</dbReference>
<sequence length="265" mass="30965">MEENSKLKFVYEEAYSYLQNKVGNEILRKNIDYYIEYKPESLNDIFEQMLESLKNRQGFSNFIAPVSEMKDILFNFDPQEVLKVYGDNYKELFQCFKEKFGNIYHMDINNKKNSWVIYSKGVLDCAKFLANFDSEKDFDTFVKSFSQYEFTIVALPMLLEAEIFGYGFPLACDFLKEIGYVEYGKPDVHLKDIFYELGLVDEKNDYKVFKAIVKIGKVVNEKPVIIDKVFWLIGSGNFHVNNIKIGSQKTEFIAHVKNKLEISAV</sequence>
<dbReference type="Proteomes" id="UP000033116">
    <property type="component" value="Chromosome"/>
</dbReference>
<name>A0A0E3RBN2_METMZ</name>
<dbReference type="GeneID" id="24864577"/>
<organism evidence="1 2">
    <name type="scientific">Methanosarcina mazei SarPi</name>
    <dbReference type="NCBI Taxonomy" id="1434115"/>
    <lineage>
        <taxon>Archaea</taxon>
        <taxon>Methanobacteriati</taxon>
        <taxon>Methanobacteriota</taxon>
        <taxon>Stenosarchaea group</taxon>
        <taxon>Methanomicrobia</taxon>
        <taxon>Methanosarcinales</taxon>
        <taxon>Methanosarcinaceae</taxon>
        <taxon>Methanosarcina</taxon>
    </lineage>
</organism>
<reference evidence="1 2" key="1">
    <citation type="submission" date="2014-07" db="EMBL/GenBank/DDBJ databases">
        <title>Methanogenic archaea and the global carbon cycle.</title>
        <authorList>
            <person name="Henriksen J.R."/>
            <person name="Luke J."/>
            <person name="Reinhart S."/>
            <person name="Benedict M.N."/>
            <person name="Youngblut N.D."/>
            <person name="Metcalf M.E."/>
            <person name="Whitaker R.J."/>
            <person name="Metcalf W.W."/>
        </authorList>
    </citation>
    <scope>NUCLEOTIDE SEQUENCE [LARGE SCALE GENOMIC DNA]</scope>
    <source>
        <strain evidence="1 2">SarPi</strain>
    </source>
</reference>
<evidence type="ECO:0000313" key="1">
    <source>
        <dbReference type="EMBL" id="AKB61375.1"/>
    </source>
</evidence>
<dbReference type="EMBL" id="CP009511">
    <property type="protein sequence ID" value="AKB61375.1"/>
    <property type="molecule type" value="Genomic_DNA"/>
</dbReference>